<dbReference type="AlphaFoldDB" id="A0A836CKD1"/>
<feature type="compositionally biased region" description="Basic residues" evidence="1">
    <location>
        <begin position="451"/>
        <end position="460"/>
    </location>
</feature>
<gene>
    <name evidence="2" type="ORF">JKP88DRAFT_288657</name>
</gene>
<feature type="compositionally biased region" description="Polar residues" evidence="1">
    <location>
        <begin position="428"/>
        <end position="442"/>
    </location>
</feature>
<evidence type="ECO:0000256" key="1">
    <source>
        <dbReference type="SAM" id="MobiDB-lite"/>
    </source>
</evidence>
<proteinExistence type="predicted"/>
<feature type="region of interest" description="Disordered" evidence="1">
    <location>
        <begin position="246"/>
        <end position="310"/>
    </location>
</feature>
<evidence type="ECO:0000313" key="2">
    <source>
        <dbReference type="EMBL" id="KAG5186641.1"/>
    </source>
</evidence>
<feature type="region of interest" description="Disordered" evidence="1">
    <location>
        <begin position="204"/>
        <end position="223"/>
    </location>
</feature>
<dbReference type="EMBL" id="JAFCMP010000108">
    <property type="protein sequence ID" value="KAG5186641.1"/>
    <property type="molecule type" value="Genomic_DNA"/>
</dbReference>
<dbReference type="Proteomes" id="UP000664859">
    <property type="component" value="Unassembled WGS sequence"/>
</dbReference>
<feature type="region of interest" description="Disordered" evidence="1">
    <location>
        <begin position="326"/>
        <end position="355"/>
    </location>
</feature>
<feature type="compositionally biased region" description="Basic and acidic residues" evidence="1">
    <location>
        <begin position="401"/>
        <end position="418"/>
    </location>
</feature>
<protein>
    <submittedName>
        <fullName evidence="2">Uncharacterized protein</fullName>
    </submittedName>
</protein>
<sequence>MKLLHWHKLANEAALKAAILKTRKAKQGGGAGEVLKPAPPASANHMPMEEKAAWVQQIIEEEKGKPLQVGKDFVMDYEKREKEQSARLDREIERQIASLRKLREHIATREEMRSRRSQFRTIQAELQKEKAELMQGRLATPKEQGILTTGGAEQPANEEEQITVAGALNTVLGSLGKLVELEARITNLETNNVYDEYCADEKNSHYHHRHQQRTPSSTALGFSKRRTEASLAAPSKSYYAVVPTAAASSSARRGPPKRARAAAASGHLSTPTVRVTGGSTWSSRAAASGRRSAPLSRSNTTMRASVGRMATSQSATFLTAVPEARRRVSGSAAQEKRRAEARRKAAREQAEAARLRRQDAIISEWIKQRQQRTAGPRSNAPQPRASTKLRRSSSSSNPHMEQFRDMRAQHAKRKEELLRGGGGGSAAPTRSTSKAAANSTWSRSGGGGGARRGRLRRRGG</sequence>
<accession>A0A836CKD1</accession>
<feature type="compositionally biased region" description="Polar residues" evidence="1">
    <location>
        <begin position="267"/>
        <end position="281"/>
    </location>
</feature>
<evidence type="ECO:0000313" key="3">
    <source>
        <dbReference type="Proteomes" id="UP000664859"/>
    </source>
</evidence>
<comment type="caution">
    <text evidence="2">The sequence shown here is derived from an EMBL/GenBank/DDBJ whole genome shotgun (WGS) entry which is preliminary data.</text>
</comment>
<dbReference type="OrthoDB" id="167865at2759"/>
<feature type="compositionally biased region" description="Basic and acidic residues" evidence="1">
    <location>
        <begin position="334"/>
        <end position="355"/>
    </location>
</feature>
<feature type="compositionally biased region" description="Low complexity" evidence="1">
    <location>
        <begin position="282"/>
        <end position="298"/>
    </location>
</feature>
<reference evidence="2" key="1">
    <citation type="submission" date="2021-02" db="EMBL/GenBank/DDBJ databases">
        <title>First Annotated Genome of the Yellow-green Alga Tribonema minus.</title>
        <authorList>
            <person name="Mahan K.M."/>
        </authorList>
    </citation>
    <scope>NUCLEOTIDE SEQUENCE</scope>
    <source>
        <strain evidence="2">UTEX B ZZ1240</strain>
    </source>
</reference>
<organism evidence="2 3">
    <name type="scientific">Tribonema minus</name>
    <dbReference type="NCBI Taxonomy" id="303371"/>
    <lineage>
        <taxon>Eukaryota</taxon>
        <taxon>Sar</taxon>
        <taxon>Stramenopiles</taxon>
        <taxon>Ochrophyta</taxon>
        <taxon>PX clade</taxon>
        <taxon>Xanthophyceae</taxon>
        <taxon>Tribonematales</taxon>
        <taxon>Tribonemataceae</taxon>
        <taxon>Tribonema</taxon>
    </lineage>
</organism>
<keyword evidence="3" id="KW-1185">Reference proteome</keyword>
<name>A0A836CKD1_9STRA</name>
<feature type="region of interest" description="Disordered" evidence="1">
    <location>
        <begin position="367"/>
        <end position="460"/>
    </location>
</feature>